<accession>A0A9Q0RVE8</accession>
<dbReference type="EMBL" id="WJQU01002037">
    <property type="protein sequence ID" value="KAJ6633406.1"/>
    <property type="molecule type" value="Genomic_DNA"/>
</dbReference>
<dbReference type="GO" id="GO:0030674">
    <property type="term" value="F:protein-macromolecule adaptor activity"/>
    <property type="evidence" value="ECO:0007669"/>
    <property type="project" value="TreeGrafter"/>
</dbReference>
<dbReference type="Proteomes" id="UP001151699">
    <property type="component" value="Unassembled WGS sequence"/>
</dbReference>
<comment type="subunit">
    <text evidence="1">Interacts with PEX19.</text>
</comment>
<gene>
    <name evidence="6" type="primary">PEX3</name>
    <name evidence="6" type="ORF">Bhyg_15871</name>
</gene>
<dbReference type="PANTHER" id="PTHR28080">
    <property type="entry name" value="PEROXISOMAL BIOGENESIS FACTOR 3"/>
    <property type="match status" value="1"/>
</dbReference>
<dbReference type="OrthoDB" id="45930at2759"/>
<evidence type="ECO:0000256" key="2">
    <source>
        <dbReference type="ARBA" id="ARBA00014294"/>
    </source>
</evidence>
<evidence type="ECO:0000256" key="5">
    <source>
        <dbReference type="ARBA" id="ARBA00029630"/>
    </source>
</evidence>
<keyword evidence="3" id="KW-0962">Peroxisome biogenesis</keyword>
<evidence type="ECO:0000313" key="6">
    <source>
        <dbReference type="EMBL" id="KAJ6633406.1"/>
    </source>
</evidence>
<proteinExistence type="predicted"/>
<protein>
    <recommendedName>
        <fullName evidence="2">Peroxisomal biogenesis factor 3</fullName>
    </recommendedName>
    <alternativeName>
        <fullName evidence="5">Peroxisomal assembly protein PEX3</fullName>
    </alternativeName>
</protein>
<reference evidence="6" key="1">
    <citation type="submission" date="2022-07" db="EMBL/GenBank/DDBJ databases">
        <authorList>
            <person name="Trinca V."/>
            <person name="Uliana J.V.C."/>
            <person name="Torres T.T."/>
            <person name="Ward R.J."/>
            <person name="Monesi N."/>
        </authorList>
    </citation>
    <scope>NUCLEOTIDE SEQUENCE</scope>
    <source>
        <strain evidence="6">HSMRA1968</strain>
        <tissue evidence="6">Whole embryos</tissue>
    </source>
</reference>
<dbReference type="PANTHER" id="PTHR28080:SF1">
    <property type="entry name" value="PEROXISOMAL BIOGENESIS FACTOR 3"/>
    <property type="match status" value="1"/>
</dbReference>
<dbReference type="GO" id="GO:0045046">
    <property type="term" value="P:protein import into peroxisome membrane"/>
    <property type="evidence" value="ECO:0007669"/>
    <property type="project" value="TreeGrafter"/>
</dbReference>
<name>A0A9Q0RVE8_9DIPT</name>
<evidence type="ECO:0000256" key="1">
    <source>
        <dbReference type="ARBA" id="ARBA00011494"/>
    </source>
</evidence>
<dbReference type="Pfam" id="PF04882">
    <property type="entry name" value="Peroxin-3"/>
    <property type="match status" value="2"/>
</dbReference>
<evidence type="ECO:0000256" key="4">
    <source>
        <dbReference type="ARBA" id="ARBA00025338"/>
    </source>
</evidence>
<evidence type="ECO:0000313" key="7">
    <source>
        <dbReference type="Proteomes" id="UP001151699"/>
    </source>
</evidence>
<dbReference type="AlphaFoldDB" id="A0A9Q0RVE8"/>
<dbReference type="GO" id="GO:0005778">
    <property type="term" value="C:peroxisomal membrane"/>
    <property type="evidence" value="ECO:0007669"/>
    <property type="project" value="InterPro"/>
</dbReference>
<comment type="caution">
    <text evidence="6">The sequence shown here is derived from an EMBL/GenBank/DDBJ whole genome shotgun (WGS) entry which is preliminary data.</text>
</comment>
<comment type="function">
    <text evidence="4">Involved in peroxisome biosynthesis and integrity. Assembles membrane vesicles before the matrix proteins are translocated. As a docking factor for PEX19, is necessary for the import of peroxisomal membrane proteins in the peroxisomes.</text>
</comment>
<sequence>MFSSVKDFLSRHKRKFIVTGVIVGGGALALQYAQRKLRQFQEDQTREFIQRTRRSQHFESTERTCNQAIMGVAPALCDKILKRLNTDTILQQIRESPEKKVELWNELKVQAFTRLTTLVYACSMLVVSLRIQLNILGGYLYKDTIAEGQTELTKENQQRYLSLSQHLLEEGIEKLVALIERKVREVLGLYELKQNLSLADTEQIFWSIQMAVNSDVEGPNSSLGKYILQEELNIPNETELLTKMYTETLDMLESDEASSLNTYNVSRGFSIVMDSIADYYYEPLKKTGMDIVNENSIAIPSTSKADLNVSSTLPNINSVQLPLAKLIPIVNGLGGKHFNVNVRPASLSTSLVTLYLVSDKVKLLGANVYEVFSC</sequence>
<dbReference type="InterPro" id="IPR006966">
    <property type="entry name" value="Peroxin-3"/>
</dbReference>
<evidence type="ECO:0000256" key="3">
    <source>
        <dbReference type="ARBA" id="ARBA00022593"/>
    </source>
</evidence>
<organism evidence="6 7">
    <name type="scientific">Pseudolycoriella hygida</name>
    <dbReference type="NCBI Taxonomy" id="35572"/>
    <lineage>
        <taxon>Eukaryota</taxon>
        <taxon>Metazoa</taxon>
        <taxon>Ecdysozoa</taxon>
        <taxon>Arthropoda</taxon>
        <taxon>Hexapoda</taxon>
        <taxon>Insecta</taxon>
        <taxon>Pterygota</taxon>
        <taxon>Neoptera</taxon>
        <taxon>Endopterygota</taxon>
        <taxon>Diptera</taxon>
        <taxon>Nematocera</taxon>
        <taxon>Sciaroidea</taxon>
        <taxon>Sciaridae</taxon>
        <taxon>Pseudolycoriella</taxon>
    </lineage>
</organism>
<keyword evidence="7" id="KW-1185">Reference proteome</keyword>